<reference evidence="1" key="1">
    <citation type="submission" date="2021-06" db="EMBL/GenBank/DDBJ databases">
        <title>44 bacteria genomes isolated from Dapeng, Shenzhen.</title>
        <authorList>
            <person name="Zheng W."/>
            <person name="Yu S."/>
            <person name="Huang Y."/>
        </authorList>
    </citation>
    <scope>NUCLEOTIDE SEQUENCE</scope>
    <source>
        <strain evidence="1">DP5N28-2</strain>
    </source>
</reference>
<keyword evidence="2" id="KW-1185">Reference proteome</keyword>
<dbReference type="InterPro" id="IPR018641">
    <property type="entry name" value="Trfase_1_rSAM/seldom-assoc"/>
</dbReference>
<dbReference type="SUPFAM" id="SSF53448">
    <property type="entry name" value="Nucleotide-diphospho-sugar transferases"/>
    <property type="match status" value="1"/>
</dbReference>
<dbReference type="PANTHER" id="PTHR36529">
    <property type="entry name" value="SLL1095 PROTEIN"/>
    <property type="match status" value="1"/>
</dbReference>
<dbReference type="RefSeq" id="WP_222580285.1">
    <property type="nucleotide sequence ID" value="NZ_JAHVHU010000010.1"/>
</dbReference>
<gene>
    <name evidence="1" type="ORF">KUV50_11410</name>
</gene>
<evidence type="ECO:0000313" key="1">
    <source>
        <dbReference type="EMBL" id="MBY5958746.1"/>
    </source>
</evidence>
<dbReference type="EMBL" id="JAHVHU010000010">
    <property type="protein sequence ID" value="MBY5958746.1"/>
    <property type="molecule type" value="Genomic_DNA"/>
</dbReference>
<comment type="caution">
    <text evidence="1">The sequence shown here is derived from an EMBL/GenBank/DDBJ whole genome shotgun (WGS) entry which is preliminary data.</text>
</comment>
<accession>A0A953HV39</accession>
<protein>
    <submittedName>
        <fullName evidence="1">DUF2064 domain-containing protein</fullName>
    </submittedName>
</protein>
<dbReference type="Pfam" id="PF09837">
    <property type="entry name" value="DUF2064"/>
    <property type="match status" value="1"/>
</dbReference>
<sequence length="237" mass="26942">MNIHRQNNCGDTALMVFSLSSKREAERKALFGPYKKRLSRNLFELLIDQTKTITKASCGDVVWIDETKQRGNTFAERFGNAFKDVFALGYDKVLAIGNDCPELTTDILLQGIDQLNHQDLVLGPSSDGGIYLIGFSKAIFNEQRFCMLPWMSDNLFSSIIQQARARNIDFHCFSPLSDIDKKSAVIQYAKRNPGTLIFRLVSSFLIFNHSFNFEDQTLSIHPFAGHRYLLRAPPVYC</sequence>
<name>A0A953HV39_9BACT</name>
<dbReference type="AlphaFoldDB" id="A0A953HV39"/>
<evidence type="ECO:0000313" key="2">
    <source>
        <dbReference type="Proteomes" id="UP000753961"/>
    </source>
</evidence>
<dbReference type="Gene3D" id="3.90.550.10">
    <property type="entry name" value="Spore Coat Polysaccharide Biosynthesis Protein SpsA, Chain A"/>
    <property type="match status" value="1"/>
</dbReference>
<dbReference type="InterPro" id="IPR029044">
    <property type="entry name" value="Nucleotide-diphossugar_trans"/>
</dbReference>
<dbReference type="PANTHER" id="PTHR36529:SF1">
    <property type="entry name" value="GLYCOSYLTRANSFERASE"/>
    <property type="match status" value="1"/>
</dbReference>
<dbReference type="Proteomes" id="UP000753961">
    <property type="component" value="Unassembled WGS sequence"/>
</dbReference>
<organism evidence="1 2">
    <name type="scientific">Membranihabitans marinus</name>
    <dbReference type="NCBI Taxonomy" id="1227546"/>
    <lineage>
        <taxon>Bacteria</taxon>
        <taxon>Pseudomonadati</taxon>
        <taxon>Bacteroidota</taxon>
        <taxon>Saprospiria</taxon>
        <taxon>Saprospirales</taxon>
        <taxon>Saprospiraceae</taxon>
        <taxon>Membranihabitans</taxon>
    </lineage>
</organism>
<proteinExistence type="predicted"/>